<dbReference type="GO" id="GO:0009249">
    <property type="term" value="P:protein lipoylation"/>
    <property type="evidence" value="ECO:0007669"/>
    <property type="project" value="TreeGrafter"/>
</dbReference>
<dbReference type="EMBL" id="RCCJ01000001">
    <property type="protein sequence ID" value="RLJ70875.1"/>
    <property type="molecule type" value="Genomic_DNA"/>
</dbReference>
<dbReference type="PANTHER" id="PTHR11715">
    <property type="entry name" value="GLYCINE CLEAVAGE SYSTEM H PROTEIN"/>
    <property type="match status" value="1"/>
</dbReference>
<evidence type="ECO:0000313" key="5">
    <source>
        <dbReference type="EMBL" id="RLJ70875.1"/>
    </source>
</evidence>
<dbReference type="PROSITE" id="PS00189">
    <property type="entry name" value="LIPOYL"/>
    <property type="match status" value="1"/>
</dbReference>
<reference evidence="5 6" key="1">
    <citation type="submission" date="2018-10" db="EMBL/GenBank/DDBJ databases">
        <title>Genomic Encyclopedia of Archaeal and Bacterial Type Strains, Phase II (KMG-II): from individual species to whole genera.</title>
        <authorList>
            <person name="Goeker M."/>
        </authorList>
    </citation>
    <scope>NUCLEOTIDE SEQUENCE [LARGE SCALE GENOMIC DNA]</scope>
    <source>
        <strain evidence="5 6">DSM 16510</strain>
    </source>
</reference>
<dbReference type="InterPro" id="IPR033753">
    <property type="entry name" value="GCV_H/Fam206"/>
</dbReference>
<dbReference type="InterPro" id="IPR036249">
    <property type="entry name" value="Thioredoxin-like_sf"/>
</dbReference>
<dbReference type="GO" id="GO:0005829">
    <property type="term" value="C:cytosol"/>
    <property type="evidence" value="ECO:0007669"/>
    <property type="project" value="TreeGrafter"/>
</dbReference>
<comment type="caution">
    <text evidence="5">The sequence shown here is derived from an EMBL/GenBank/DDBJ whole genome shotgun (WGS) entry which is preliminary data.</text>
</comment>
<dbReference type="Gene3D" id="3.40.30.10">
    <property type="entry name" value="Glutaredoxin"/>
    <property type="match status" value="1"/>
</dbReference>
<dbReference type="InterPro" id="IPR003016">
    <property type="entry name" value="2-oxoA_DH_lipoyl-BS"/>
</dbReference>
<dbReference type="NCBIfam" id="NF002270">
    <property type="entry name" value="PRK01202.1"/>
    <property type="match status" value="1"/>
</dbReference>
<keyword evidence="2 3" id="KW-0450">Lipoyl</keyword>
<proteinExistence type="inferred from homology"/>
<comment type="subunit">
    <text evidence="3">The glycine cleavage system is composed of four proteins: P, T, L and H.</text>
</comment>
<dbReference type="InterPro" id="IPR011053">
    <property type="entry name" value="Single_hybrid_motif"/>
</dbReference>
<dbReference type="SUPFAM" id="SSF51230">
    <property type="entry name" value="Single hybrid motif"/>
    <property type="match status" value="1"/>
</dbReference>
<dbReference type="PANTHER" id="PTHR11715:SF3">
    <property type="entry name" value="GLYCINE CLEAVAGE SYSTEM H PROTEIN-RELATED"/>
    <property type="match status" value="1"/>
</dbReference>
<dbReference type="GO" id="GO:0005960">
    <property type="term" value="C:glycine cleavage complex"/>
    <property type="evidence" value="ECO:0007669"/>
    <property type="project" value="InterPro"/>
</dbReference>
<evidence type="ECO:0000259" key="4">
    <source>
        <dbReference type="PROSITE" id="PS50968"/>
    </source>
</evidence>
<dbReference type="PROSITE" id="PS50968">
    <property type="entry name" value="BIOTINYL_LIPOYL"/>
    <property type="match status" value="1"/>
</dbReference>
<comment type="similarity">
    <text evidence="1 3">Belongs to the GcvH family.</text>
</comment>
<dbReference type="SUPFAM" id="SSF52833">
    <property type="entry name" value="Thioredoxin-like"/>
    <property type="match status" value="1"/>
</dbReference>
<evidence type="ECO:0000256" key="1">
    <source>
        <dbReference type="ARBA" id="ARBA00009249"/>
    </source>
</evidence>
<gene>
    <name evidence="3" type="primary">gcvH</name>
    <name evidence="5" type="ORF">BCF55_1162</name>
</gene>
<dbReference type="Proteomes" id="UP000267841">
    <property type="component" value="Unassembled WGS sequence"/>
</dbReference>
<sequence length="255" mass="29290">MEEEKDLGNAWEYRGCIIPKELYYYIDLQVWVKVNEDGTVSLGITEVGQTRAGKILHIRVKPEGKEVSKGKPVATLESGKWAGPIPALVEGKIVDVNEKVLDSPEILNLDPYGEWIVKLKPLSEETLKRDLSELVSGEKAYEEMKNYIGEWDIICMKCVEEELYKRKPEKSLRPQDRHVILLTATWCSASQEADAMWRRFKEELGFKYEALDVETPEGRFWVTKFLIKSVPTTIVDRNIAFVGVPKEEEIRELIT</sequence>
<dbReference type="InterPro" id="IPR000089">
    <property type="entry name" value="Biotin_lipoyl"/>
</dbReference>
<dbReference type="Pfam" id="PF13192">
    <property type="entry name" value="Thioredoxin_3"/>
    <property type="match status" value="1"/>
</dbReference>
<organism evidence="5 6">
    <name type="scientific">Hydrogenivirga caldilitoris</name>
    <dbReference type="NCBI Taxonomy" id="246264"/>
    <lineage>
        <taxon>Bacteria</taxon>
        <taxon>Pseudomonadati</taxon>
        <taxon>Aquificota</taxon>
        <taxon>Aquificia</taxon>
        <taxon>Aquificales</taxon>
        <taxon>Aquificaceae</taxon>
        <taxon>Hydrogenivirga</taxon>
    </lineage>
</organism>
<protein>
    <recommendedName>
        <fullName evidence="3">Glycine cleavage system H protein</fullName>
    </recommendedName>
</protein>
<feature type="domain" description="Lipoyl-binding" evidence="4">
    <location>
        <begin position="39"/>
        <end position="120"/>
    </location>
</feature>
<keyword evidence="6" id="KW-1185">Reference proteome</keyword>
<dbReference type="CDD" id="cd06848">
    <property type="entry name" value="GCS_H"/>
    <property type="match status" value="1"/>
</dbReference>
<comment type="cofactor">
    <cofactor evidence="3">
        <name>(R)-lipoate</name>
        <dbReference type="ChEBI" id="CHEBI:83088"/>
    </cofactor>
    <text evidence="3">Binds 1 lipoyl cofactor covalently.</text>
</comment>
<evidence type="ECO:0000313" key="6">
    <source>
        <dbReference type="Proteomes" id="UP000267841"/>
    </source>
</evidence>
<accession>A0A497XPJ7</accession>
<feature type="modified residue" description="N6-lipoyllysine" evidence="3">
    <location>
        <position position="80"/>
    </location>
</feature>
<dbReference type="Pfam" id="PF01597">
    <property type="entry name" value="GCV_H"/>
    <property type="match status" value="1"/>
</dbReference>
<dbReference type="AlphaFoldDB" id="A0A497XPJ7"/>
<evidence type="ECO:0000256" key="3">
    <source>
        <dbReference type="HAMAP-Rule" id="MF_00272"/>
    </source>
</evidence>
<name>A0A497XPJ7_9AQUI</name>
<comment type="function">
    <text evidence="3">The glycine cleavage system catalyzes the degradation of glycine. The H protein shuttles the methylamine group of glycine from the P protein to the T protein.</text>
</comment>
<evidence type="ECO:0000256" key="2">
    <source>
        <dbReference type="ARBA" id="ARBA00022823"/>
    </source>
</evidence>
<dbReference type="GO" id="GO:0019464">
    <property type="term" value="P:glycine decarboxylation via glycine cleavage system"/>
    <property type="evidence" value="ECO:0007669"/>
    <property type="project" value="UniProtKB-UniRule"/>
</dbReference>
<dbReference type="HAMAP" id="MF_00272">
    <property type="entry name" value="GcvH"/>
    <property type="match status" value="1"/>
</dbReference>
<dbReference type="Gene3D" id="2.40.50.100">
    <property type="match status" value="1"/>
</dbReference>
<dbReference type="InterPro" id="IPR002930">
    <property type="entry name" value="GCV_H"/>
</dbReference>
<dbReference type="InterPro" id="IPR012336">
    <property type="entry name" value="Thioredoxin-like_fold"/>
</dbReference>